<evidence type="ECO:0000259" key="2">
    <source>
        <dbReference type="Pfam" id="PF10099"/>
    </source>
</evidence>
<keyword evidence="1" id="KW-0472">Membrane</keyword>
<comment type="caution">
    <text evidence="3">The sequence shown here is derived from an EMBL/GenBank/DDBJ whole genome shotgun (WGS) entry which is preliminary data.</text>
</comment>
<feature type="transmembrane region" description="Helical" evidence="1">
    <location>
        <begin position="93"/>
        <end position="114"/>
    </location>
</feature>
<evidence type="ECO:0000313" key="4">
    <source>
        <dbReference type="Proteomes" id="UP000179076"/>
    </source>
</evidence>
<dbReference type="GO" id="GO:0005886">
    <property type="term" value="C:plasma membrane"/>
    <property type="evidence" value="ECO:0007669"/>
    <property type="project" value="InterPro"/>
</dbReference>
<organism evidence="3 4">
    <name type="scientific">Candidatus Muproteobacteria bacterium RBG_16_60_9</name>
    <dbReference type="NCBI Taxonomy" id="1817755"/>
    <lineage>
        <taxon>Bacteria</taxon>
        <taxon>Pseudomonadati</taxon>
        <taxon>Pseudomonadota</taxon>
        <taxon>Candidatus Muproteobacteria</taxon>
    </lineage>
</organism>
<keyword evidence="1" id="KW-1133">Transmembrane helix</keyword>
<reference evidence="3 4" key="1">
    <citation type="journal article" date="2016" name="Nat. Commun.">
        <title>Thousands of microbial genomes shed light on interconnected biogeochemical processes in an aquifer system.</title>
        <authorList>
            <person name="Anantharaman K."/>
            <person name="Brown C.T."/>
            <person name="Hug L.A."/>
            <person name="Sharon I."/>
            <person name="Castelle C.J."/>
            <person name="Probst A.J."/>
            <person name="Thomas B.C."/>
            <person name="Singh A."/>
            <person name="Wilkins M.J."/>
            <person name="Karaoz U."/>
            <person name="Brodie E.L."/>
            <person name="Williams K.H."/>
            <person name="Hubbard S.S."/>
            <person name="Banfield J.F."/>
        </authorList>
    </citation>
    <scope>NUCLEOTIDE SEQUENCE [LARGE SCALE GENOMIC DNA]</scope>
</reference>
<feature type="domain" description="Anti-sigma K factor RskA C-terminal" evidence="2">
    <location>
        <begin position="100"/>
        <end position="222"/>
    </location>
</feature>
<dbReference type="Pfam" id="PF10099">
    <property type="entry name" value="RskA_C"/>
    <property type="match status" value="1"/>
</dbReference>
<dbReference type="GO" id="GO:0016989">
    <property type="term" value="F:sigma factor antagonist activity"/>
    <property type="evidence" value="ECO:0007669"/>
    <property type="project" value="TreeGrafter"/>
</dbReference>
<dbReference type="PANTHER" id="PTHR37461:SF1">
    <property type="entry name" value="ANTI-SIGMA-K FACTOR RSKA"/>
    <property type="match status" value="1"/>
</dbReference>
<dbReference type="AlphaFoldDB" id="A0A1F6VGU7"/>
<proteinExistence type="predicted"/>
<name>A0A1F6VGU7_9PROT</name>
<gene>
    <name evidence="3" type="ORF">A2W18_11990</name>
</gene>
<evidence type="ECO:0000256" key="1">
    <source>
        <dbReference type="SAM" id="Phobius"/>
    </source>
</evidence>
<dbReference type="InterPro" id="IPR018764">
    <property type="entry name" value="RskA_C"/>
</dbReference>
<protein>
    <recommendedName>
        <fullName evidence="2">Anti-sigma K factor RskA C-terminal domain-containing protein</fullName>
    </recommendedName>
</protein>
<dbReference type="Proteomes" id="UP000179076">
    <property type="component" value="Unassembled WGS sequence"/>
</dbReference>
<dbReference type="GO" id="GO:0006417">
    <property type="term" value="P:regulation of translation"/>
    <property type="evidence" value="ECO:0007669"/>
    <property type="project" value="TreeGrafter"/>
</dbReference>
<sequence length="232" mass="25187">MTERDDIDTLAGEYVLGVLSADAIRAVEQRMATDAMFRGRIDYWQRRLHGLNALAAPVEPDPNLWLRIERTLAPAAAAPRAATKTPWWQSLGLWQATATLGVATSVVLAAILFLSPVPKSDWVYTAVLQSPDQTAGWLVQANAKNEVLLTPLTTTTIESDRALQFWTLADKAKGPVSLGLVPPDRPIRIPASKLPGVKPGQLFEITLEPSTGSPYNRPSGPILFKGNIVTNS</sequence>
<keyword evidence="1" id="KW-0812">Transmembrane</keyword>
<accession>A0A1F6VGU7</accession>
<evidence type="ECO:0000313" key="3">
    <source>
        <dbReference type="EMBL" id="OGI68796.1"/>
    </source>
</evidence>
<dbReference type="InterPro" id="IPR051474">
    <property type="entry name" value="Anti-sigma-K/W_factor"/>
</dbReference>
<dbReference type="EMBL" id="MFSP01000037">
    <property type="protein sequence ID" value="OGI68796.1"/>
    <property type="molecule type" value="Genomic_DNA"/>
</dbReference>
<dbReference type="PANTHER" id="PTHR37461">
    <property type="entry name" value="ANTI-SIGMA-K FACTOR RSKA"/>
    <property type="match status" value="1"/>
</dbReference>